<accession>A0ABX5QI11</accession>
<dbReference type="RefSeq" id="WP_128387493.1">
    <property type="nucleotide sequence ID" value="NZ_CP035037.1"/>
</dbReference>
<proteinExistence type="predicted"/>
<keyword evidence="2" id="KW-1185">Reference proteome</keyword>
<evidence type="ECO:0000313" key="1">
    <source>
        <dbReference type="EMBL" id="QAB18719.1"/>
    </source>
</evidence>
<gene>
    <name evidence="1" type="ORF">Leucomu_13080</name>
</gene>
<reference evidence="1 2" key="1">
    <citation type="submission" date="2019-01" db="EMBL/GenBank/DDBJ databases">
        <title>Leucobacter muris sp. nov. isolated from the nose of a laboratory mouse.</title>
        <authorList>
            <person name="Benga L."/>
            <person name="Sproeer C."/>
            <person name="Schumann P."/>
            <person name="Verbarg S."/>
            <person name="Bunk B."/>
            <person name="Engelhardt E."/>
            <person name="Benten P.M."/>
            <person name="Sager M."/>
        </authorList>
    </citation>
    <scope>NUCLEOTIDE SEQUENCE [LARGE SCALE GENOMIC DNA]</scope>
    <source>
        <strain evidence="1 2">DSM 101948</strain>
    </source>
</reference>
<organism evidence="1 2">
    <name type="scientific">Leucobacter muris</name>
    <dbReference type="NCBI Taxonomy" id="1935379"/>
    <lineage>
        <taxon>Bacteria</taxon>
        <taxon>Bacillati</taxon>
        <taxon>Actinomycetota</taxon>
        <taxon>Actinomycetes</taxon>
        <taxon>Micrococcales</taxon>
        <taxon>Microbacteriaceae</taxon>
        <taxon>Leucobacter</taxon>
    </lineage>
</organism>
<evidence type="ECO:0000313" key="2">
    <source>
        <dbReference type="Proteomes" id="UP000285768"/>
    </source>
</evidence>
<dbReference type="EMBL" id="CP035037">
    <property type="protein sequence ID" value="QAB18719.1"/>
    <property type="molecule type" value="Genomic_DNA"/>
</dbReference>
<sequence length="75" mass="8149">MNPIILAVSMHDAAEYAKQRGWRHHVTVTPSTTWAARGRTGPVYATTAATDHPAYDEMLAEAAPCAVTVDRDRVA</sequence>
<dbReference type="Proteomes" id="UP000285768">
    <property type="component" value="Chromosome"/>
</dbReference>
<name>A0ABX5QI11_9MICO</name>
<protein>
    <submittedName>
        <fullName evidence="1">Uncharacterized protein</fullName>
    </submittedName>
</protein>